<accession>A0A2I0IBE8</accession>
<name>A0A2I0IBE8_PUNGR</name>
<keyword evidence="3" id="KW-1185">Reference proteome</keyword>
<dbReference type="AlphaFoldDB" id="A0A2I0IBE8"/>
<evidence type="ECO:0000313" key="3">
    <source>
        <dbReference type="Proteomes" id="UP000233551"/>
    </source>
</evidence>
<gene>
    <name evidence="2" type="ORF">CRG98_038284</name>
</gene>
<protein>
    <submittedName>
        <fullName evidence="2">Uncharacterized protein</fullName>
    </submittedName>
</protein>
<reference evidence="2 3" key="1">
    <citation type="submission" date="2017-11" db="EMBL/GenBank/DDBJ databases">
        <title>De-novo sequencing of pomegranate (Punica granatum L.) genome.</title>
        <authorList>
            <person name="Akparov Z."/>
            <person name="Amiraslanov A."/>
            <person name="Hajiyeva S."/>
            <person name="Abbasov M."/>
            <person name="Kaur K."/>
            <person name="Hamwieh A."/>
            <person name="Solovyev V."/>
            <person name="Salamov A."/>
            <person name="Braich B."/>
            <person name="Kosarev P."/>
            <person name="Mahmoud A."/>
            <person name="Hajiyev E."/>
            <person name="Babayeva S."/>
            <person name="Izzatullayeva V."/>
            <person name="Mammadov A."/>
            <person name="Mammadov A."/>
            <person name="Sharifova S."/>
            <person name="Ojaghi J."/>
            <person name="Eynullazada K."/>
            <person name="Bayramov B."/>
            <person name="Abdulazimova A."/>
            <person name="Shahmuradov I."/>
        </authorList>
    </citation>
    <scope>NUCLEOTIDE SEQUENCE [LARGE SCALE GENOMIC DNA]</scope>
    <source>
        <strain evidence="3">cv. AG2017</strain>
        <tissue evidence="2">Leaf</tissue>
    </source>
</reference>
<dbReference type="STRING" id="22663.A0A2I0IBE8"/>
<dbReference type="EMBL" id="PGOL01003411">
    <property type="protein sequence ID" value="PKI41321.1"/>
    <property type="molecule type" value="Genomic_DNA"/>
</dbReference>
<evidence type="ECO:0000256" key="1">
    <source>
        <dbReference type="SAM" id="SignalP"/>
    </source>
</evidence>
<keyword evidence="1" id="KW-0732">Signal</keyword>
<organism evidence="2 3">
    <name type="scientific">Punica granatum</name>
    <name type="common">Pomegranate</name>
    <dbReference type="NCBI Taxonomy" id="22663"/>
    <lineage>
        <taxon>Eukaryota</taxon>
        <taxon>Viridiplantae</taxon>
        <taxon>Streptophyta</taxon>
        <taxon>Embryophyta</taxon>
        <taxon>Tracheophyta</taxon>
        <taxon>Spermatophyta</taxon>
        <taxon>Magnoliopsida</taxon>
        <taxon>eudicotyledons</taxon>
        <taxon>Gunneridae</taxon>
        <taxon>Pentapetalae</taxon>
        <taxon>rosids</taxon>
        <taxon>malvids</taxon>
        <taxon>Myrtales</taxon>
        <taxon>Lythraceae</taxon>
        <taxon>Punica</taxon>
    </lineage>
</organism>
<feature type="non-terminal residue" evidence="2">
    <location>
        <position position="82"/>
    </location>
</feature>
<evidence type="ECO:0000313" key="2">
    <source>
        <dbReference type="EMBL" id="PKI41321.1"/>
    </source>
</evidence>
<feature type="signal peptide" evidence="1">
    <location>
        <begin position="1"/>
        <end position="18"/>
    </location>
</feature>
<proteinExistence type="predicted"/>
<dbReference type="Proteomes" id="UP000233551">
    <property type="component" value="Unassembled WGS sequence"/>
</dbReference>
<feature type="chain" id="PRO_5014186185" evidence="1">
    <location>
        <begin position="19"/>
        <end position="82"/>
    </location>
</feature>
<comment type="caution">
    <text evidence="2">The sequence shown here is derived from an EMBL/GenBank/DDBJ whole genome shotgun (WGS) entry which is preliminary data.</text>
</comment>
<sequence length="82" mass="8943">MFIPLPSPLLLLLPPSTALSIFHFSLRAAEMAMYIVSRRLAGGSAAPAQLVGALRYAAYLRSYSTAFREERDTFGPILVPSD</sequence>